<evidence type="ECO:0000256" key="2">
    <source>
        <dbReference type="ARBA" id="ARBA00022475"/>
    </source>
</evidence>
<dbReference type="EMBL" id="CAFBOD010000001">
    <property type="protein sequence ID" value="CAB4968222.1"/>
    <property type="molecule type" value="Genomic_DNA"/>
</dbReference>
<evidence type="ECO:0000256" key="4">
    <source>
        <dbReference type="ARBA" id="ARBA00022989"/>
    </source>
</evidence>
<dbReference type="AlphaFoldDB" id="A0A6J7W953"/>
<name>A0A6J7W953_9ZZZZ</name>
<dbReference type="SMART" id="SM00327">
    <property type="entry name" value="VWA"/>
    <property type="match status" value="1"/>
</dbReference>
<dbReference type="PANTHER" id="PTHR35007:SF1">
    <property type="entry name" value="PILUS ASSEMBLY PROTEIN"/>
    <property type="match status" value="1"/>
</dbReference>
<evidence type="ECO:0000256" key="3">
    <source>
        <dbReference type="ARBA" id="ARBA00022692"/>
    </source>
</evidence>
<dbReference type="EMBL" id="CAEZYE010000001">
    <property type="protein sequence ID" value="CAB4699075.1"/>
    <property type="molecule type" value="Genomic_DNA"/>
</dbReference>
<dbReference type="InterPro" id="IPR002035">
    <property type="entry name" value="VWF_A"/>
</dbReference>
<feature type="transmembrane region" description="Helical" evidence="6">
    <location>
        <begin position="505"/>
        <end position="525"/>
    </location>
</feature>
<dbReference type="EMBL" id="CAFBRZ010000039">
    <property type="protein sequence ID" value="CAB5153226.1"/>
    <property type="molecule type" value="Genomic_DNA"/>
</dbReference>
<evidence type="ECO:0000313" key="10">
    <source>
        <dbReference type="EMBL" id="CAB4915330.1"/>
    </source>
</evidence>
<reference evidence="12" key="1">
    <citation type="submission" date="2020-05" db="EMBL/GenBank/DDBJ databases">
        <authorList>
            <person name="Chiriac C."/>
            <person name="Salcher M."/>
            <person name="Ghai R."/>
            <person name="Kavagutti S V."/>
        </authorList>
    </citation>
    <scope>NUCLEOTIDE SEQUENCE</scope>
</reference>
<dbReference type="Gene3D" id="3.40.50.410">
    <property type="entry name" value="von Willebrand factor, type A domain"/>
    <property type="match status" value="1"/>
</dbReference>
<keyword evidence="5 6" id="KW-0472">Membrane</keyword>
<evidence type="ECO:0000256" key="5">
    <source>
        <dbReference type="ARBA" id="ARBA00023136"/>
    </source>
</evidence>
<evidence type="ECO:0000313" key="9">
    <source>
        <dbReference type="EMBL" id="CAB4798033.1"/>
    </source>
</evidence>
<dbReference type="InterPro" id="IPR018076">
    <property type="entry name" value="T2SS_GspF_dom"/>
</dbReference>
<feature type="transmembrane region" description="Helical" evidence="6">
    <location>
        <begin position="474"/>
        <end position="493"/>
    </location>
</feature>
<dbReference type="SUPFAM" id="SSF53300">
    <property type="entry name" value="vWA-like"/>
    <property type="match status" value="1"/>
</dbReference>
<keyword evidence="3 6" id="KW-0812">Transmembrane</keyword>
<sequence>MKKFLAALLLGFFFLQLPSAQAAELKGPIIFVIDTSGSMKSQKIVAVKEAVTQIVNSLQSDQEIGIISFSQKVSTILQPTHDFTKALKQIDSLFAGGDTSMYDAIAAGFAITSAVHPSQIVLLSDGEDTTSALPLDQLLVTASTAGIPVNAIGIQVAVGQRAILRSIAKASGGNYYEVNDISTLIATYKQILAEQLNPAPSPTLSEKPDKGEITLQQNVYVEVILATIAAIVLLLLFLNIYNRVQNRERQKARVQMLQKYSYRQARKATNRIRISLTSYSFIPNRVEAAIRSRLELIHSQLRYESVIHILMGAWLFLVAVFTMMLHSLFLAFILTSVLVPIGFNTVIKNVRTKQKQKFAEELPELLNILASALRAGLSLPQGLEAYSSDTKGEVAREIRRTISEIRVGTPIDEALMGVAERMESEDLRWAVTALSIQRVVGGSMATILTTTFETVKARAEIRREVKTLSAEGKLSAYVLIALPIGIFSFLFLTRREYVKVFWSDPAGIFLLIIIGISLSIGWAWMKKIVEIKI</sequence>
<evidence type="ECO:0000256" key="1">
    <source>
        <dbReference type="ARBA" id="ARBA00004651"/>
    </source>
</evidence>
<evidence type="ECO:0000313" key="8">
    <source>
        <dbReference type="EMBL" id="CAB4699075.1"/>
    </source>
</evidence>
<dbReference type="EMBL" id="CAFAAS010000002">
    <property type="protein sequence ID" value="CAB4798033.1"/>
    <property type="molecule type" value="Genomic_DNA"/>
</dbReference>
<protein>
    <submittedName>
        <fullName evidence="12">Unannotated protein</fullName>
    </submittedName>
</protein>
<dbReference type="PROSITE" id="PS50234">
    <property type="entry name" value="VWFA"/>
    <property type="match status" value="1"/>
</dbReference>
<dbReference type="InterPro" id="IPR042094">
    <property type="entry name" value="T2SS_GspF_sf"/>
</dbReference>
<keyword evidence="4 6" id="KW-1133">Transmembrane helix</keyword>
<dbReference type="Pfam" id="PF00092">
    <property type="entry name" value="VWA"/>
    <property type="match status" value="1"/>
</dbReference>
<dbReference type="InterPro" id="IPR036465">
    <property type="entry name" value="vWFA_dom_sf"/>
</dbReference>
<organism evidence="12">
    <name type="scientific">freshwater metagenome</name>
    <dbReference type="NCBI Taxonomy" id="449393"/>
    <lineage>
        <taxon>unclassified sequences</taxon>
        <taxon>metagenomes</taxon>
        <taxon>ecological metagenomes</taxon>
    </lineage>
</organism>
<evidence type="ECO:0000256" key="6">
    <source>
        <dbReference type="SAM" id="Phobius"/>
    </source>
</evidence>
<evidence type="ECO:0000313" key="12">
    <source>
        <dbReference type="EMBL" id="CAB5153226.1"/>
    </source>
</evidence>
<feature type="transmembrane region" description="Helical" evidence="6">
    <location>
        <begin position="328"/>
        <end position="347"/>
    </location>
</feature>
<gene>
    <name evidence="8" type="ORF">UFOPK2655_00018</name>
    <name evidence="9" type="ORF">UFOPK3077_00333</name>
    <name evidence="10" type="ORF">UFOPK3667_00332</name>
    <name evidence="11" type="ORF">UFOPK3903_00070</name>
    <name evidence="12" type="ORF">UFOPK4444_00796</name>
</gene>
<comment type="subcellular location">
    <subcellularLocation>
        <location evidence="1">Cell membrane</location>
        <topology evidence="1">Multi-pass membrane protein</topology>
    </subcellularLocation>
</comment>
<feature type="transmembrane region" description="Helical" evidence="6">
    <location>
        <begin position="219"/>
        <end position="241"/>
    </location>
</feature>
<feature type="transmembrane region" description="Helical" evidence="6">
    <location>
        <begin position="301"/>
        <end position="322"/>
    </location>
</feature>
<dbReference type="PANTHER" id="PTHR35007">
    <property type="entry name" value="INTEGRAL MEMBRANE PROTEIN-RELATED"/>
    <property type="match status" value="1"/>
</dbReference>
<dbReference type="Gene3D" id="1.20.81.30">
    <property type="entry name" value="Type II secretion system (T2SS), domain F"/>
    <property type="match status" value="1"/>
</dbReference>
<dbReference type="GO" id="GO:0005886">
    <property type="term" value="C:plasma membrane"/>
    <property type="evidence" value="ECO:0007669"/>
    <property type="project" value="UniProtKB-SubCell"/>
</dbReference>
<dbReference type="EMBL" id="CAFBMU010000002">
    <property type="protein sequence ID" value="CAB4915330.1"/>
    <property type="molecule type" value="Genomic_DNA"/>
</dbReference>
<feature type="domain" description="VWFA" evidence="7">
    <location>
        <begin position="28"/>
        <end position="191"/>
    </location>
</feature>
<evidence type="ECO:0000313" key="11">
    <source>
        <dbReference type="EMBL" id="CAB4968222.1"/>
    </source>
</evidence>
<evidence type="ECO:0000259" key="7">
    <source>
        <dbReference type="PROSITE" id="PS50234"/>
    </source>
</evidence>
<dbReference type="Pfam" id="PF00482">
    <property type="entry name" value="T2SSF"/>
    <property type="match status" value="1"/>
</dbReference>
<keyword evidence="2" id="KW-1003">Cell membrane</keyword>
<proteinExistence type="predicted"/>
<accession>A0A6J7W953</accession>